<sequence>MELLSYSLSSFTPAYGEGIPPSISLDRSIARGDSSNSLFLKLSNHSGTHIDAPFHFDEFGKKLTDYNPDFWTCSNGLLIKFNKLPQPGQWIDKQTVLEYLQGLPEDLAFSAEEIEILLLSTGWSSRRGSVEYSKNSPGISEDVADFLRERFPMVRFLGFDLISISSFSDRPRGRIAHKAFLMNEKPILPIEDMDLSRFDSSTLFDRVLISPWFIEGADGAPVTVWADRRI</sequence>
<dbReference type="Gene3D" id="3.50.30.50">
    <property type="entry name" value="Putative cyclase"/>
    <property type="match status" value="1"/>
</dbReference>
<dbReference type="OrthoDB" id="9796085at2"/>
<reference evidence="3 4" key="1">
    <citation type="submission" date="2017-07" db="EMBL/GenBank/DDBJ databases">
        <title>Leptospira spp. isolated from tropical soils.</title>
        <authorList>
            <person name="Thibeaux R."/>
            <person name="Iraola G."/>
            <person name="Ferres I."/>
            <person name="Bierque E."/>
            <person name="Girault D."/>
            <person name="Soupe-Gilbert M.-E."/>
            <person name="Picardeau M."/>
            <person name="Goarant C."/>
        </authorList>
    </citation>
    <scope>NUCLEOTIDE SEQUENCE [LARGE SCALE GENOMIC DNA]</scope>
    <source>
        <strain evidence="2 4">FH1-B-B1</strain>
        <strain evidence="1 3">FH1-B-C1</strain>
    </source>
</reference>
<evidence type="ECO:0000313" key="3">
    <source>
        <dbReference type="Proteomes" id="UP000231962"/>
    </source>
</evidence>
<dbReference type="Proteomes" id="UP000231962">
    <property type="component" value="Unassembled WGS sequence"/>
</dbReference>
<name>A0A2M9ZL78_9LEPT</name>
<comment type="caution">
    <text evidence="2">The sequence shown here is derived from an EMBL/GenBank/DDBJ whole genome shotgun (WGS) entry which is preliminary data.</text>
</comment>
<evidence type="ECO:0000313" key="2">
    <source>
        <dbReference type="EMBL" id="PJZ72807.1"/>
    </source>
</evidence>
<dbReference type="EMBL" id="NPDY01000004">
    <property type="protein sequence ID" value="PJZ70309.1"/>
    <property type="molecule type" value="Genomic_DNA"/>
</dbReference>
<dbReference type="InterPro" id="IPR037175">
    <property type="entry name" value="KFase_sf"/>
</dbReference>
<dbReference type="AlphaFoldDB" id="A0A2M9ZL78"/>
<dbReference type="InterPro" id="IPR007325">
    <property type="entry name" value="KFase/CYL"/>
</dbReference>
<organism evidence="2 4">
    <name type="scientific">Leptospira perolatii</name>
    <dbReference type="NCBI Taxonomy" id="2023191"/>
    <lineage>
        <taxon>Bacteria</taxon>
        <taxon>Pseudomonadati</taxon>
        <taxon>Spirochaetota</taxon>
        <taxon>Spirochaetia</taxon>
        <taxon>Leptospirales</taxon>
        <taxon>Leptospiraceae</taxon>
        <taxon>Leptospira</taxon>
    </lineage>
</organism>
<dbReference type="SUPFAM" id="SSF102198">
    <property type="entry name" value="Putative cyclase"/>
    <property type="match status" value="1"/>
</dbReference>
<protein>
    <recommendedName>
        <fullName evidence="5">Cyclase</fullName>
    </recommendedName>
</protein>
<evidence type="ECO:0000313" key="4">
    <source>
        <dbReference type="Proteomes" id="UP000231990"/>
    </source>
</evidence>
<dbReference type="GO" id="GO:0004061">
    <property type="term" value="F:arylformamidase activity"/>
    <property type="evidence" value="ECO:0007669"/>
    <property type="project" value="InterPro"/>
</dbReference>
<evidence type="ECO:0008006" key="5">
    <source>
        <dbReference type="Google" id="ProtNLM"/>
    </source>
</evidence>
<dbReference type="Proteomes" id="UP000231990">
    <property type="component" value="Unassembled WGS sequence"/>
</dbReference>
<dbReference type="EMBL" id="NPDZ01000007">
    <property type="protein sequence ID" value="PJZ72807.1"/>
    <property type="molecule type" value="Genomic_DNA"/>
</dbReference>
<gene>
    <name evidence="1" type="ORF">CH360_06825</name>
    <name evidence="2" type="ORF">CH373_12145</name>
</gene>
<dbReference type="Pfam" id="PF04199">
    <property type="entry name" value="Cyclase"/>
    <property type="match status" value="1"/>
</dbReference>
<dbReference type="PANTHER" id="PTHR31118">
    <property type="entry name" value="CYCLASE-LIKE PROTEIN 2"/>
    <property type="match status" value="1"/>
</dbReference>
<evidence type="ECO:0000313" key="1">
    <source>
        <dbReference type="EMBL" id="PJZ70309.1"/>
    </source>
</evidence>
<dbReference type="GO" id="GO:0019441">
    <property type="term" value="P:L-tryptophan catabolic process to kynurenine"/>
    <property type="evidence" value="ECO:0007669"/>
    <property type="project" value="InterPro"/>
</dbReference>
<dbReference type="RefSeq" id="WP_100713271.1">
    <property type="nucleotide sequence ID" value="NZ_NPDY01000004.1"/>
</dbReference>
<dbReference type="PANTHER" id="PTHR31118:SF32">
    <property type="entry name" value="KYNURENINE FORMAMIDASE"/>
    <property type="match status" value="1"/>
</dbReference>
<keyword evidence="3" id="KW-1185">Reference proteome</keyword>
<accession>A0A2M9ZL78</accession>
<proteinExistence type="predicted"/>